<keyword evidence="4" id="KW-0744">Spermatogenesis</keyword>
<sequence length="419" mass="48616">MEEVKEDLRALLISASNGLSIQQLDKDYYNITGSNIPYGRFGYSSLHLFLKSIPDALSIVGHGKYATAYPVVTRETEHIDFMVQKQRKPTKKRPRFRYKALDGEVDSSDSSQYTINKLNEERMWNPPVPQKTKSKKSDSDYSVPSLPSTIPESFPGEAIPDIDSENEIFYTGYPLDALRRSTDIHFHERVSDIIQPINGFYPVKITHIRTPYKFWFTLQFEGQHNELKEELQDFYEQLDDDELLLPEIDIKTKRVCAARFKGIWCRAEIVSDEPNSDGDFKVFRLDQGDIVHVNPKFMKYLMKQFGKIPRQVYRGRLAYVKPKRMRWSKSASEKFEEITNGCILYAKIEHFDPDDQCHYLSLLHTYTEKDVDIGQYLAVKCHDVGLTENVQGKQSLALKIPTFYMLEHGLTPLSSEFDY</sequence>
<dbReference type="Pfam" id="PF12872">
    <property type="entry name" value="OST-HTH"/>
    <property type="match status" value="1"/>
</dbReference>
<evidence type="ECO:0000256" key="1">
    <source>
        <dbReference type="ARBA" id="ARBA00004496"/>
    </source>
</evidence>
<reference evidence="7" key="1">
    <citation type="submission" date="2018-04" db="EMBL/GenBank/DDBJ databases">
        <authorList>
            <person name="Go L.Y."/>
            <person name="Mitchell J.A."/>
        </authorList>
    </citation>
    <scope>NUCLEOTIDE SEQUENCE</scope>
    <source>
        <tissue evidence="7">Whole organism</tissue>
    </source>
</reference>
<gene>
    <name evidence="8" type="primary">CSON003116</name>
</gene>
<dbReference type="OMA" id="RIWICHT"/>
<evidence type="ECO:0000313" key="8">
    <source>
        <dbReference type="EMBL" id="SSX20959.1"/>
    </source>
</evidence>
<evidence type="ECO:0000256" key="5">
    <source>
        <dbReference type="SAM" id="MobiDB-lite"/>
    </source>
</evidence>
<dbReference type="SUPFAM" id="SSF63748">
    <property type="entry name" value="Tudor/PWWP/MBT"/>
    <property type="match status" value="1"/>
</dbReference>
<dbReference type="PANTHER" id="PTHR22948">
    <property type="entry name" value="TUDOR DOMAIN CONTAINING PROTEIN"/>
    <property type="match status" value="1"/>
</dbReference>
<organism evidence="8">
    <name type="scientific">Culicoides sonorensis</name>
    <name type="common">Biting midge</name>
    <dbReference type="NCBI Taxonomy" id="179676"/>
    <lineage>
        <taxon>Eukaryota</taxon>
        <taxon>Metazoa</taxon>
        <taxon>Ecdysozoa</taxon>
        <taxon>Arthropoda</taxon>
        <taxon>Hexapoda</taxon>
        <taxon>Insecta</taxon>
        <taxon>Pterygota</taxon>
        <taxon>Neoptera</taxon>
        <taxon>Endopterygota</taxon>
        <taxon>Diptera</taxon>
        <taxon>Nematocera</taxon>
        <taxon>Chironomoidea</taxon>
        <taxon>Ceratopogonidae</taxon>
        <taxon>Ceratopogoninae</taxon>
        <taxon>Culicoides</taxon>
        <taxon>Monoculicoides</taxon>
    </lineage>
</organism>
<feature type="region of interest" description="Disordered" evidence="5">
    <location>
        <begin position="120"/>
        <end position="157"/>
    </location>
</feature>
<dbReference type="AlphaFoldDB" id="A0A336LW60"/>
<name>A0A336LW60_CULSO</name>
<dbReference type="PANTHER" id="PTHR22948:SF29">
    <property type="entry name" value="FI02030P-RELATED"/>
    <property type="match status" value="1"/>
</dbReference>
<dbReference type="GO" id="GO:0030154">
    <property type="term" value="P:cell differentiation"/>
    <property type="evidence" value="ECO:0007669"/>
    <property type="project" value="UniProtKB-ARBA"/>
</dbReference>
<dbReference type="PROSITE" id="PS51644">
    <property type="entry name" value="HTH_OST"/>
    <property type="match status" value="1"/>
</dbReference>
<evidence type="ECO:0000259" key="6">
    <source>
        <dbReference type="PROSITE" id="PS51644"/>
    </source>
</evidence>
<accession>A0A336LW60</accession>
<evidence type="ECO:0000256" key="3">
    <source>
        <dbReference type="ARBA" id="ARBA00022737"/>
    </source>
</evidence>
<keyword evidence="4" id="KW-0221">Differentiation</keyword>
<evidence type="ECO:0000313" key="7">
    <source>
        <dbReference type="EMBL" id="SSX00579.1"/>
    </source>
</evidence>
<comment type="subcellular location">
    <subcellularLocation>
        <location evidence="1">Cytoplasm</location>
    </subcellularLocation>
</comment>
<keyword evidence="2" id="KW-0963">Cytoplasm</keyword>
<dbReference type="EMBL" id="UFQS01000154">
    <property type="protein sequence ID" value="SSX00579.1"/>
    <property type="molecule type" value="Genomic_DNA"/>
</dbReference>
<reference evidence="8" key="2">
    <citation type="submission" date="2018-07" db="EMBL/GenBank/DDBJ databases">
        <authorList>
            <person name="Quirk P.G."/>
            <person name="Krulwich T.A."/>
        </authorList>
    </citation>
    <scope>NUCLEOTIDE SEQUENCE</scope>
</reference>
<dbReference type="InterPro" id="IPR035437">
    <property type="entry name" value="SNase_OB-fold_sf"/>
</dbReference>
<proteinExistence type="predicted"/>
<dbReference type="GO" id="GO:0005737">
    <property type="term" value="C:cytoplasm"/>
    <property type="evidence" value="ECO:0007669"/>
    <property type="project" value="UniProtKB-SubCell"/>
</dbReference>
<dbReference type="Gene3D" id="2.40.50.90">
    <property type="match status" value="1"/>
</dbReference>
<evidence type="ECO:0000256" key="4">
    <source>
        <dbReference type="ARBA" id="ARBA00022871"/>
    </source>
</evidence>
<dbReference type="InterPro" id="IPR025605">
    <property type="entry name" value="OST-HTH/LOTUS_dom"/>
</dbReference>
<dbReference type="GO" id="GO:0007283">
    <property type="term" value="P:spermatogenesis"/>
    <property type="evidence" value="ECO:0007669"/>
    <property type="project" value="UniProtKB-KW"/>
</dbReference>
<dbReference type="CDD" id="cd09972">
    <property type="entry name" value="LOTUS_TDRD_OSKAR"/>
    <property type="match status" value="1"/>
</dbReference>
<dbReference type="InterPro" id="IPR002999">
    <property type="entry name" value="Tudor"/>
</dbReference>
<protein>
    <submittedName>
        <fullName evidence="8">CSON003116 protein</fullName>
    </submittedName>
</protein>
<feature type="domain" description="HTH OST-type" evidence="6">
    <location>
        <begin position="1"/>
        <end position="75"/>
    </location>
</feature>
<evidence type="ECO:0000256" key="2">
    <source>
        <dbReference type="ARBA" id="ARBA00022490"/>
    </source>
</evidence>
<dbReference type="InterPro" id="IPR041966">
    <property type="entry name" value="LOTUS-like"/>
</dbReference>
<dbReference type="EMBL" id="UFQT01000154">
    <property type="protein sequence ID" value="SSX20959.1"/>
    <property type="molecule type" value="Genomic_DNA"/>
</dbReference>
<dbReference type="Pfam" id="PF00567">
    <property type="entry name" value="TUDOR"/>
    <property type="match status" value="1"/>
</dbReference>
<dbReference type="InterPro" id="IPR050621">
    <property type="entry name" value="Tudor_domain_containing"/>
</dbReference>
<dbReference type="Gene3D" id="2.30.30.140">
    <property type="match status" value="1"/>
</dbReference>
<dbReference type="Gene3D" id="3.30.420.610">
    <property type="entry name" value="LOTUS domain-like"/>
    <property type="match status" value="1"/>
</dbReference>
<dbReference type="VEuPathDB" id="VectorBase:CSON003116"/>
<keyword evidence="3" id="KW-0677">Repeat</keyword>